<dbReference type="EMBL" id="BMZS01000001">
    <property type="protein sequence ID" value="GHD41015.1"/>
    <property type="molecule type" value="Genomic_DNA"/>
</dbReference>
<dbReference type="CDD" id="cd07302">
    <property type="entry name" value="CHD"/>
    <property type="match status" value="1"/>
</dbReference>
<reference evidence="2" key="1">
    <citation type="journal article" date="2014" name="Int. J. Syst. Evol. Microbiol.">
        <title>Complete genome sequence of Corynebacterium casei LMG S-19264T (=DSM 44701T), isolated from a smear-ripened cheese.</title>
        <authorList>
            <consortium name="US DOE Joint Genome Institute (JGI-PGF)"/>
            <person name="Walter F."/>
            <person name="Albersmeier A."/>
            <person name="Kalinowski J."/>
            <person name="Ruckert C."/>
        </authorList>
    </citation>
    <scope>NUCLEOTIDE SEQUENCE</scope>
    <source>
        <strain evidence="2">KCTC 42651</strain>
    </source>
</reference>
<proteinExistence type="predicted"/>
<dbReference type="InterPro" id="IPR050697">
    <property type="entry name" value="Adenylyl/Guanylyl_Cyclase_3/4"/>
</dbReference>
<name>A0A918XNK2_9PROT</name>
<sequence>MADLDPAAPVIRALDSDLVRLGLRRAPADEVVERVAAALCEARARVDVIRLAARTLHPAIDAIGVSWSSVAGIETGVFRHSDSRNDAWLRSPLRHMIDTGTTRMRRRLADPAERNDYDVFDEMAAEGFTDYLAQLVVFGGDPTARREGLIVRWLSRHPEGFRESDIAILDEVGPRAAAAILPGLERSIAHNLLEAYVGPRSGAQILEGSVQPGQTEAMDAVILVADLAGFTAASDAVPGERLVDLLDRHMDAMVPPVAAHGGEILAFLGDGYLAAFELGSDPAAACATALAPPHAAIERVAALAPSLAGEGLPALPLEAALHVGTVRYGNVGAGGRQAFTVIGPAVNVATRIEALCRPLGRKLLASEAFAAASGDPRLRSLGPHPIRGMSEPVTLYALG</sequence>
<comment type="caution">
    <text evidence="2">The sequence shown here is derived from an EMBL/GenBank/DDBJ whole genome shotgun (WGS) entry which is preliminary data.</text>
</comment>
<dbReference type="SUPFAM" id="SSF55073">
    <property type="entry name" value="Nucleotide cyclase"/>
    <property type="match status" value="1"/>
</dbReference>
<dbReference type="SMART" id="SM00044">
    <property type="entry name" value="CYCc"/>
    <property type="match status" value="1"/>
</dbReference>
<gene>
    <name evidence="2" type="ORF">GCM10017083_04860</name>
</gene>
<evidence type="ECO:0000259" key="1">
    <source>
        <dbReference type="PROSITE" id="PS50125"/>
    </source>
</evidence>
<dbReference type="Proteomes" id="UP000630353">
    <property type="component" value="Unassembled WGS sequence"/>
</dbReference>
<dbReference type="InterPro" id="IPR029787">
    <property type="entry name" value="Nucleotide_cyclase"/>
</dbReference>
<reference evidence="2" key="2">
    <citation type="submission" date="2020-09" db="EMBL/GenBank/DDBJ databases">
        <authorList>
            <person name="Sun Q."/>
            <person name="Kim S."/>
        </authorList>
    </citation>
    <scope>NUCLEOTIDE SEQUENCE</scope>
    <source>
        <strain evidence="2">KCTC 42651</strain>
    </source>
</reference>
<dbReference type="InterPro" id="IPR001054">
    <property type="entry name" value="A/G_cyclase"/>
</dbReference>
<protein>
    <submittedName>
        <fullName evidence="2">Adenylate cyclase</fullName>
    </submittedName>
</protein>
<dbReference type="PANTHER" id="PTHR43081">
    <property type="entry name" value="ADENYLATE CYCLASE, TERMINAL-DIFFERENTIATION SPECIFIC-RELATED"/>
    <property type="match status" value="1"/>
</dbReference>
<keyword evidence="3" id="KW-1185">Reference proteome</keyword>
<dbReference type="PROSITE" id="PS50125">
    <property type="entry name" value="GUANYLATE_CYCLASE_2"/>
    <property type="match status" value="1"/>
</dbReference>
<dbReference type="GO" id="GO:0006171">
    <property type="term" value="P:cAMP biosynthetic process"/>
    <property type="evidence" value="ECO:0007669"/>
    <property type="project" value="TreeGrafter"/>
</dbReference>
<dbReference type="Gene3D" id="3.30.70.1230">
    <property type="entry name" value="Nucleotide cyclase"/>
    <property type="match status" value="1"/>
</dbReference>
<dbReference type="RefSeq" id="WP_189987307.1">
    <property type="nucleotide sequence ID" value="NZ_BMZS01000001.1"/>
</dbReference>
<feature type="domain" description="Guanylate cyclase" evidence="1">
    <location>
        <begin position="221"/>
        <end position="353"/>
    </location>
</feature>
<organism evidence="2 3">
    <name type="scientific">Thalassobaculum fulvum</name>
    <dbReference type="NCBI Taxonomy" id="1633335"/>
    <lineage>
        <taxon>Bacteria</taxon>
        <taxon>Pseudomonadati</taxon>
        <taxon>Pseudomonadota</taxon>
        <taxon>Alphaproteobacteria</taxon>
        <taxon>Rhodospirillales</taxon>
        <taxon>Thalassobaculaceae</taxon>
        <taxon>Thalassobaculum</taxon>
    </lineage>
</organism>
<dbReference type="PANTHER" id="PTHR43081:SF11">
    <property type="entry name" value="BLR2264 PROTEIN"/>
    <property type="match status" value="1"/>
</dbReference>
<evidence type="ECO:0000313" key="3">
    <source>
        <dbReference type="Proteomes" id="UP000630353"/>
    </source>
</evidence>
<dbReference type="AlphaFoldDB" id="A0A918XNK2"/>
<dbReference type="GO" id="GO:0035556">
    <property type="term" value="P:intracellular signal transduction"/>
    <property type="evidence" value="ECO:0007669"/>
    <property type="project" value="InterPro"/>
</dbReference>
<accession>A0A918XNK2</accession>
<dbReference type="GO" id="GO:0004016">
    <property type="term" value="F:adenylate cyclase activity"/>
    <property type="evidence" value="ECO:0007669"/>
    <property type="project" value="UniProtKB-ARBA"/>
</dbReference>
<dbReference type="Pfam" id="PF00211">
    <property type="entry name" value="Guanylate_cyc"/>
    <property type="match status" value="1"/>
</dbReference>
<evidence type="ECO:0000313" key="2">
    <source>
        <dbReference type="EMBL" id="GHD41015.1"/>
    </source>
</evidence>